<dbReference type="Proteomes" id="UP001500573">
    <property type="component" value="Unassembled WGS sequence"/>
</dbReference>
<feature type="transmembrane region" description="Helical" evidence="9">
    <location>
        <begin position="95"/>
        <end position="112"/>
    </location>
</feature>
<evidence type="ECO:0000256" key="9">
    <source>
        <dbReference type="RuleBase" id="RU369079"/>
    </source>
</evidence>
<evidence type="ECO:0000313" key="12">
    <source>
        <dbReference type="Proteomes" id="UP001500573"/>
    </source>
</evidence>
<comment type="caution">
    <text evidence="11">The sequence shown here is derived from an EMBL/GenBank/DDBJ whole genome shotgun (WGS) entry which is preliminary data.</text>
</comment>
<sequence length="164" mass="17778">MHTTPDTPEAAPRKSRLGKAAEAFMAITLALMVIAVFSNVVLRYAFDTGLVIYEELSRLLFVWLVCIGTIVAAAEDKHLAFTLVVDRLGPRMLRHCRRLASALGLAILGMIAKGAWDQVLAGMHSFSPVMGYPLALGSAAILLMAAVMMILLLKEAAPLFGFHR</sequence>
<evidence type="ECO:0000313" key="11">
    <source>
        <dbReference type="EMBL" id="GAA0779118.1"/>
    </source>
</evidence>
<dbReference type="RefSeq" id="WP_343837526.1">
    <property type="nucleotide sequence ID" value="NZ_BAAAEX010000010.1"/>
</dbReference>
<comment type="function">
    <text evidence="9">Part of the tripartite ATP-independent periplasmic (TRAP) transport system.</text>
</comment>
<dbReference type="PANTHER" id="PTHR35011:SF2">
    <property type="entry name" value="2,3-DIKETO-L-GULONATE TRAP TRANSPORTER SMALL PERMEASE PROTEIN YIAM"/>
    <property type="match status" value="1"/>
</dbReference>
<keyword evidence="6 9" id="KW-1133">Transmembrane helix</keyword>
<evidence type="ECO:0000256" key="1">
    <source>
        <dbReference type="ARBA" id="ARBA00004429"/>
    </source>
</evidence>
<evidence type="ECO:0000256" key="6">
    <source>
        <dbReference type="ARBA" id="ARBA00022989"/>
    </source>
</evidence>
<keyword evidence="5 9" id="KW-0812">Transmembrane</keyword>
<keyword evidence="7 9" id="KW-0472">Membrane</keyword>
<dbReference type="EMBL" id="BAAAEX010000010">
    <property type="protein sequence ID" value="GAA0779118.1"/>
    <property type="molecule type" value="Genomic_DNA"/>
</dbReference>
<organism evidence="11 12">
    <name type="scientific">Castellaniella ginsengisoli</name>
    <dbReference type="NCBI Taxonomy" id="546114"/>
    <lineage>
        <taxon>Bacteria</taxon>
        <taxon>Pseudomonadati</taxon>
        <taxon>Pseudomonadota</taxon>
        <taxon>Betaproteobacteria</taxon>
        <taxon>Burkholderiales</taxon>
        <taxon>Alcaligenaceae</taxon>
        <taxon>Castellaniella</taxon>
    </lineage>
</organism>
<reference evidence="11 12" key="1">
    <citation type="journal article" date="2019" name="Int. J. Syst. Evol. Microbiol.">
        <title>The Global Catalogue of Microorganisms (GCM) 10K type strain sequencing project: providing services to taxonomists for standard genome sequencing and annotation.</title>
        <authorList>
            <consortium name="The Broad Institute Genomics Platform"/>
            <consortium name="The Broad Institute Genome Sequencing Center for Infectious Disease"/>
            <person name="Wu L."/>
            <person name="Ma J."/>
        </authorList>
    </citation>
    <scope>NUCLEOTIDE SEQUENCE [LARGE SCALE GENOMIC DNA]</scope>
    <source>
        <strain evidence="11 12">JCM 15515</strain>
    </source>
</reference>
<comment type="similarity">
    <text evidence="8 9">Belongs to the TRAP transporter small permease family.</text>
</comment>
<gene>
    <name evidence="11" type="ORF">GCM10009108_16980</name>
</gene>
<name>A0ABN1KYG6_9BURK</name>
<protein>
    <recommendedName>
        <fullName evidence="9">TRAP transporter small permease protein</fullName>
    </recommendedName>
</protein>
<feature type="transmembrane region" description="Helical" evidence="9">
    <location>
        <begin position="23"/>
        <end position="44"/>
    </location>
</feature>
<dbReference type="PANTHER" id="PTHR35011">
    <property type="entry name" value="2,3-DIKETO-L-GULONATE TRAP TRANSPORTER SMALL PERMEASE PROTEIN YIAM"/>
    <property type="match status" value="1"/>
</dbReference>
<dbReference type="InterPro" id="IPR007387">
    <property type="entry name" value="TRAP_DctQ"/>
</dbReference>
<evidence type="ECO:0000256" key="8">
    <source>
        <dbReference type="ARBA" id="ARBA00038436"/>
    </source>
</evidence>
<keyword evidence="3" id="KW-1003">Cell membrane</keyword>
<feature type="domain" description="Tripartite ATP-independent periplasmic transporters DctQ component" evidence="10">
    <location>
        <begin position="32"/>
        <end position="156"/>
    </location>
</feature>
<keyword evidence="2 9" id="KW-0813">Transport</keyword>
<evidence type="ECO:0000256" key="7">
    <source>
        <dbReference type="ARBA" id="ARBA00023136"/>
    </source>
</evidence>
<proteinExistence type="inferred from homology"/>
<comment type="subunit">
    <text evidence="9">The complex comprises the extracytoplasmic solute receptor protein and the two transmembrane proteins.</text>
</comment>
<evidence type="ECO:0000256" key="5">
    <source>
        <dbReference type="ARBA" id="ARBA00022692"/>
    </source>
</evidence>
<accession>A0ABN1KYG6</accession>
<evidence type="ECO:0000256" key="4">
    <source>
        <dbReference type="ARBA" id="ARBA00022519"/>
    </source>
</evidence>
<evidence type="ECO:0000256" key="2">
    <source>
        <dbReference type="ARBA" id="ARBA00022448"/>
    </source>
</evidence>
<dbReference type="Pfam" id="PF04290">
    <property type="entry name" value="DctQ"/>
    <property type="match status" value="1"/>
</dbReference>
<evidence type="ECO:0000259" key="10">
    <source>
        <dbReference type="Pfam" id="PF04290"/>
    </source>
</evidence>
<keyword evidence="4 9" id="KW-0997">Cell inner membrane</keyword>
<keyword evidence="12" id="KW-1185">Reference proteome</keyword>
<feature type="transmembrane region" description="Helical" evidence="9">
    <location>
        <begin position="132"/>
        <end position="153"/>
    </location>
</feature>
<comment type="subcellular location">
    <subcellularLocation>
        <location evidence="1 9">Cell inner membrane</location>
        <topology evidence="1 9">Multi-pass membrane protein</topology>
    </subcellularLocation>
</comment>
<dbReference type="InterPro" id="IPR055348">
    <property type="entry name" value="DctQ"/>
</dbReference>
<evidence type="ECO:0000256" key="3">
    <source>
        <dbReference type="ARBA" id="ARBA00022475"/>
    </source>
</evidence>
<comment type="caution">
    <text evidence="9">Lacks conserved residue(s) required for the propagation of feature annotation.</text>
</comment>